<proteinExistence type="predicted"/>
<evidence type="ECO:0000313" key="1">
    <source>
        <dbReference type="EMBL" id="EMO62583.1"/>
    </source>
</evidence>
<comment type="caution">
    <text evidence="1">The sequence shown here is derived from an EMBL/GenBank/DDBJ whole genome shotgun (WGS) entry which is preliminary data.</text>
</comment>
<protein>
    <submittedName>
        <fullName evidence="1">Uncharacterized protein</fullName>
    </submittedName>
</protein>
<dbReference type="STRING" id="1192866.LEP1GSC133_1694"/>
<name>M6WLD7_LEPBO</name>
<dbReference type="EMBL" id="AKWF02000076">
    <property type="protein sequence ID" value="EMO62583.1"/>
    <property type="molecule type" value="Genomic_DNA"/>
</dbReference>
<sequence length="42" mass="5128">MRFAVKRNITYKNGSWNWFEENRQNKSAGKFLSIKTQKNFKM</sequence>
<dbReference type="AlphaFoldDB" id="M6WLD7"/>
<reference evidence="1 2" key="1">
    <citation type="submission" date="2013-01" db="EMBL/GenBank/DDBJ databases">
        <authorList>
            <person name="Harkins D.M."/>
            <person name="Durkin A.S."/>
            <person name="Brinkac L.M."/>
            <person name="Haft D.H."/>
            <person name="Selengut J.D."/>
            <person name="Sanka R."/>
            <person name="DePew J."/>
            <person name="Purushe J."/>
            <person name="Picardeau M."/>
            <person name="Werts C."/>
            <person name="Goarant C."/>
            <person name="Vinetz J.M."/>
            <person name="Sutton G.G."/>
            <person name="Nierman W.C."/>
            <person name="Fouts D.E."/>
        </authorList>
    </citation>
    <scope>NUCLEOTIDE SEQUENCE [LARGE SCALE GENOMIC DNA]</scope>
    <source>
        <strain evidence="1 2">200901868</strain>
    </source>
</reference>
<gene>
    <name evidence="1" type="ORF">LEP1GSC133_1694</name>
</gene>
<organism evidence="1 2">
    <name type="scientific">Leptospira borgpetersenii serovar Pomona str. 200901868</name>
    <dbReference type="NCBI Taxonomy" id="1192866"/>
    <lineage>
        <taxon>Bacteria</taxon>
        <taxon>Pseudomonadati</taxon>
        <taxon>Spirochaetota</taxon>
        <taxon>Spirochaetia</taxon>
        <taxon>Leptospirales</taxon>
        <taxon>Leptospiraceae</taxon>
        <taxon>Leptospira</taxon>
    </lineage>
</organism>
<evidence type="ECO:0000313" key="2">
    <source>
        <dbReference type="Proteomes" id="UP000012159"/>
    </source>
</evidence>
<dbReference type="Proteomes" id="UP000012159">
    <property type="component" value="Unassembled WGS sequence"/>
</dbReference>
<accession>M6WLD7</accession>